<feature type="domain" description="Ig-like" evidence="4">
    <location>
        <begin position="153"/>
        <end position="212"/>
    </location>
</feature>
<dbReference type="Gene3D" id="2.60.40.10">
    <property type="entry name" value="Immunoglobulins"/>
    <property type="match status" value="6"/>
</dbReference>
<evidence type="ECO:0000256" key="2">
    <source>
        <dbReference type="ARBA" id="ARBA00023157"/>
    </source>
</evidence>
<feature type="domain" description="Fibronectin type-III" evidence="5">
    <location>
        <begin position="332"/>
        <end position="424"/>
    </location>
</feature>
<dbReference type="SUPFAM" id="SSF49265">
    <property type="entry name" value="Fibronectin type III"/>
    <property type="match status" value="2"/>
</dbReference>
<keyword evidence="2" id="KW-1015">Disulfide bond</keyword>
<dbReference type="InterPro" id="IPR003599">
    <property type="entry name" value="Ig_sub"/>
</dbReference>
<dbReference type="InterPro" id="IPR007110">
    <property type="entry name" value="Ig-like_dom"/>
</dbReference>
<dbReference type="InterPro" id="IPR013783">
    <property type="entry name" value="Ig-like_fold"/>
</dbReference>
<dbReference type="SMART" id="SM00060">
    <property type="entry name" value="FN3"/>
    <property type="match status" value="4"/>
</dbReference>
<organism evidence="6 7">
    <name type="scientific">Mya arenaria</name>
    <name type="common">Soft-shell clam</name>
    <dbReference type="NCBI Taxonomy" id="6604"/>
    <lineage>
        <taxon>Eukaryota</taxon>
        <taxon>Metazoa</taxon>
        <taxon>Spiralia</taxon>
        <taxon>Lophotrochozoa</taxon>
        <taxon>Mollusca</taxon>
        <taxon>Bivalvia</taxon>
        <taxon>Autobranchia</taxon>
        <taxon>Heteroconchia</taxon>
        <taxon>Euheterodonta</taxon>
        <taxon>Imparidentia</taxon>
        <taxon>Neoheterodontei</taxon>
        <taxon>Myida</taxon>
        <taxon>Myoidea</taxon>
        <taxon>Myidae</taxon>
        <taxon>Mya</taxon>
    </lineage>
</organism>
<dbReference type="PROSITE" id="PS50835">
    <property type="entry name" value="IG_LIKE"/>
    <property type="match status" value="2"/>
</dbReference>
<dbReference type="PROSITE" id="PS50853">
    <property type="entry name" value="FN3"/>
    <property type="match status" value="4"/>
</dbReference>
<protein>
    <submittedName>
        <fullName evidence="6">PRTGB-like protein</fullName>
    </submittedName>
</protein>
<feature type="domain" description="Ig-like" evidence="4">
    <location>
        <begin position="57"/>
        <end position="130"/>
    </location>
</feature>
<evidence type="ECO:0000259" key="4">
    <source>
        <dbReference type="PROSITE" id="PS50835"/>
    </source>
</evidence>
<proteinExistence type="predicted"/>
<dbReference type="Pfam" id="PF13927">
    <property type="entry name" value="Ig_3"/>
    <property type="match status" value="1"/>
</dbReference>
<dbReference type="Proteomes" id="UP001164746">
    <property type="component" value="Chromosome 3"/>
</dbReference>
<dbReference type="PANTHER" id="PTHR44170">
    <property type="entry name" value="PROTEIN SIDEKICK"/>
    <property type="match status" value="1"/>
</dbReference>
<feature type="domain" description="Fibronectin type-III" evidence="5">
    <location>
        <begin position="538"/>
        <end position="628"/>
    </location>
</feature>
<name>A0ABY7DS79_MYAAR</name>
<sequence length="822" mass="90175">MSNVRISALAGVLYLYNVTEGDTGSYICQVFRSGQDIDIQQKTATLLVQPGSPPTTPSLLPTPRTVTVAEGRPALLECLVTGGSGVSIKWMRTTTNGSTIMAKDDGRLKISGSSSLLISSTVKSDAGEYTVCHIQSGSKVFYPTAPPVFLERPQVYTRILVQRDRLKCVATGNPKPSITWYKNGYRLYPANGDQDAAYYQCVANNSVAVAFSTTWIDFKQQPNTPGPASDVHVEPLSSTEVQVSWSPAILPERFPLRAYTIDYSKVHDKACPGHCRYLSEYKREATQNTHIRIGGLHPFTRYSFAVQAYNANGAGALSQPVVVRTLEAVPSGFPDVQISHDSSTSFRVTWSELPPSEAHGLITNYKLCYGINQVMSVKILSADSRKYLVTGLLPDSVYQVRVLAGNSVGFPDAEDNCFPETDAGWMRYHTAKTPLTETSDTVLHVESVNASALQLSWSPVNVSGMSHFRVVVQQMIHGAPVMEFILPVHTLSLIVTDLVPRKFYQIEFDVRNADNDVMDHVTEWHQALGPDDLPEPPPPFVLTPTPLSAIQIKLTWDKPPTHMNISHYTVSYERQGGDKLPRLVQAEFTHTLLTDLQPFTWYMLCVRTHTSDRYGPYSKPVIVQTKEGTTTTSVVLEDLTGRLYFFKLGACTNAGEGLPTQIVSVDVRTNLSRMYAERAAALSAQKQTIQQPPDAGVARYMHDAQAYSPMLSRMIANKDVENEAEDNDSGALLSCSSNGSEPGKTASTNVESCESKLDCLDCEHLSSPGNRHVFLVDATTSKNRDSVSSLGCSAHSDVCFYPNTENVNIVAGMANSRPDSQT</sequence>
<dbReference type="SUPFAM" id="SSF48726">
    <property type="entry name" value="Immunoglobulin"/>
    <property type="match status" value="2"/>
</dbReference>
<feature type="domain" description="Fibronectin type-III" evidence="5">
    <location>
        <begin position="227"/>
        <end position="328"/>
    </location>
</feature>
<evidence type="ECO:0000256" key="3">
    <source>
        <dbReference type="SAM" id="MobiDB-lite"/>
    </source>
</evidence>
<reference evidence="6" key="1">
    <citation type="submission" date="2022-11" db="EMBL/GenBank/DDBJ databases">
        <title>Centuries of genome instability and evolution in soft-shell clam transmissible cancer (bioRxiv).</title>
        <authorList>
            <person name="Hart S.F.M."/>
            <person name="Yonemitsu M.A."/>
            <person name="Giersch R.M."/>
            <person name="Beal B.F."/>
            <person name="Arriagada G."/>
            <person name="Davis B.W."/>
            <person name="Ostrander E.A."/>
            <person name="Goff S.P."/>
            <person name="Metzger M.J."/>
        </authorList>
    </citation>
    <scope>NUCLEOTIDE SEQUENCE</scope>
    <source>
        <strain evidence="6">MELC-2E11</strain>
        <tissue evidence="6">Siphon/mantle</tissue>
    </source>
</reference>
<dbReference type="InterPro" id="IPR036116">
    <property type="entry name" value="FN3_sf"/>
</dbReference>
<dbReference type="SMART" id="SM00409">
    <property type="entry name" value="IG"/>
    <property type="match status" value="3"/>
</dbReference>
<dbReference type="InterPro" id="IPR003598">
    <property type="entry name" value="Ig_sub2"/>
</dbReference>
<evidence type="ECO:0000313" key="7">
    <source>
        <dbReference type="Proteomes" id="UP001164746"/>
    </source>
</evidence>
<gene>
    <name evidence="6" type="ORF">MAR_024940</name>
</gene>
<feature type="domain" description="Fibronectin type-III" evidence="5">
    <location>
        <begin position="439"/>
        <end position="532"/>
    </location>
</feature>
<evidence type="ECO:0000256" key="1">
    <source>
        <dbReference type="ARBA" id="ARBA00022737"/>
    </source>
</evidence>
<dbReference type="CDD" id="cd00063">
    <property type="entry name" value="FN3"/>
    <property type="match status" value="4"/>
</dbReference>
<keyword evidence="7" id="KW-1185">Reference proteome</keyword>
<dbReference type="InterPro" id="IPR036179">
    <property type="entry name" value="Ig-like_dom_sf"/>
</dbReference>
<dbReference type="PANTHER" id="PTHR44170:SF6">
    <property type="entry name" value="CONTACTIN"/>
    <property type="match status" value="1"/>
</dbReference>
<feature type="region of interest" description="Disordered" evidence="3">
    <location>
        <begin position="722"/>
        <end position="748"/>
    </location>
</feature>
<evidence type="ECO:0000313" key="6">
    <source>
        <dbReference type="EMBL" id="WAR00568.1"/>
    </source>
</evidence>
<dbReference type="SMART" id="SM00408">
    <property type="entry name" value="IGc2"/>
    <property type="match status" value="2"/>
</dbReference>
<accession>A0ABY7DS79</accession>
<evidence type="ECO:0000259" key="5">
    <source>
        <dbReference type="PROSITE" id="PS50853"/>
    </source>
</evidence>
<dbReference type="InterPro" id="IPR003961">
    <property type="entry name" value="FN3_dom"/>
</dbReference>
<keyword evidence="1" id="KW-0677">Repeat</keyword>
<feature type="compositionally biased region" description="Polar residues" evidence="3">
    <location>
        <begin position="734"/>
        <end position="748"/>
    </location>
</feature>
<dbReference type="EMBL" id="CP111014">
    <property type="protein sequence ID" value="WAR00568.1"/>
    <property type="molecule type" value="Genomic_DNA"/>
</dbReference>
<dbReference type="Pfam" id="PF00041">
    <property type="entry name" value="fn3"/>
    <property type="match status" value="3"/>
</dbReference>